<sequence length="258" mass="28186">MDIYAVMNQKGGVGKTANTLNLAAAIAERGERVLAVDFDPQGHLTEALGLNESPDETTLKQKVLGEWSGDLREIVVEYRPNFWVLPTNIDMFLLDRGLYLSQGREFRLARALEELEDLFDVGLLDCPPSLGAASDAALIAARRRAGRAGGAIVPVEAEDSSIRALRLLLRQMGTLTDVMGVEIDVLGLVPSRVDIRGGNIVTSVLEAFRSLGDPPVLAEIRARKEIREAWRAHVSVLEYAPTSDAAAWYRDLAKAVRP</sequence>
<dbReference type="InterPro" id="IPR025669">
    <property type="entry name" value="AAA_dom"/>
</dbReference>
<dbReference type="PANTHER" id="PTHR13696:SF99">
    <property type="entry name" value="COBYRINIC ACID AC-DIAMIDE SYNTHASE"/>
    <property type="match status" value="1"/>
</dbReference>
<dbReference type="InterPro" id="IPR050678">
    <property type="entry name" value="DNA_Partitioning_ATPase"/>
</dbReference>
<dbReference type="PANTHER" id="PTHR13696">
    <property type="entry name" value="P-LOOP CONTAINING NUCLEOSIDE TRIPHOSPHATE HYDROLASE"/>
    <property type="match status" value="1"/>
</dbReference>
<dbReference type="RefSeq" id="WP_184293624.1">
    <property type="nucleotide sequence ID" value="NZ_JACHJO010000017.1"/>
</dbReference>
<reference evidence="2 3" key="1">
    <citation type="submission" date="2020-08" db="EMBL/GenBank/DDBJ databases">
        <title>Genomic Encyclopedia of Type Strains, Phase III (KMG-III): the genomes of soil and plant-associated and newly described type strains.</title>
        <authorList>
            <person name="Whitman W."/>
        </authorList>
    </citation>
    <scope>NUCLEOTIDE SEQUENCE [LARGE SCALE GENOMIC DNA]</scope>
    <source>
        <strain evidence="2 3">CECT 8712</strain>
    </source>
</reference>
<organism evidence="2 3">
    <name type="scientific">Nocardiopsis algeriensis</name>
    <dbReference type="NCBI Taxonomy" id="1478215"/>
    <lineage>
        <taxon>Bacteria</taxon>
        <taxon>Bacillati</taxon>
        <taxon>Actinomycetota</taxon>
        <taxon>Actinomycetes</taxon>
        <taxon>Streptosporangiales</taxon>
        <taxon>Nocardiopsidaceae</taxon>
        <taxon>Nocardiopsis</taxon>
    </lineage>
</organism>
<dbReference type="Proteomes" id="UP000536604">
    <property type="component" value="Unassembled WGS sequence"/>
</dbReference>
<dbReference type="AlphaFoldDB" id="A0A841IV28"/>
<protein>
    <submittedName>
        <fullName evidence="2">Chromosome partitioning protein</fullName>
    </submittedName>
</protein>
<dbReference type="InterPro" id="IPR027417">
    <property type="entry name" value="P-loop_NTPase"/>
</dbReference>
<evidence type="ECO:0000313" key="3">
    <source>
        <dbReference type="Proteomes" id="UP000536604"/>
    </source>
</evidence>
<dbReference type="EMBL" id="JACHJO010000017">
    <property type="protein sequence ID" value="MBB6122184.1"/>
    <property type="molecule type" value="Genomic_DNA"/>
</dbReference>
<dbReference type="Gene3D" id="3.40.50.300">
    <property type="entry name" value="P-loop containing nucleotide triphosphate hydrolases"/>
    <property type="match status" value="1"/>
</dbReference>
<evidence type="ECO:0000259" key="1">
    <source>
        <dbReference type="Pfam" id="PF13614"/>
    </source>
</evidence>
<proteinExistence type="predicted"/>
<feature type="domain" description="AAA" evidence="1">
    <location>
        <begin position="2"/>
        <end position="177"/>
    </location>
</feature>
<gene>
    <name evidence="2" type="ORF">FHS13_004173</name>
</gene>
<evidence type="ECO:0000313" key="2">
    <source>
        <dbReference type="EMBL" id="MBB6122184.1"/>
    </source>
</evidence>
<name>A0A841IV28_9ACTN</name>
<comment type="caution">
    <text evidence="2">The sequence shown here is derived from an EMBL/GenBank/DDBJ whole genome shotgun (WGS) entry which is preliminary data.</text>
</comment>
<dbReference type="Pfam" id="PF13614">
    <property type="entry name" value="AAA_31"/>
    <property type="match status" value="1"/>
</dbReference>
<accession>A0A841IV28</accession>
<keyword evidence="3" id="KW-1185">Reference proteome</keyword>
<dbReference type="CDD" id="cd02042">
    <property type="entry name" value="ParAB_family"/>
    <property type="match status" value="1"/>
</dbReference>
<dbReference type="SUPFAM" id="SSF52540">
    <property type="entry name" value="P-loop containing nucleoside triphosphate hydrolases"/>
    <property type="match status" value="1"/>
</dbReference>